<organism evidence="7 8">
    <name type="scientific">Steinernema carpocapsae</name>
    <name type="common">Entomopathogenic nematode</name>
    <dbReference type="NCBI Taxonomy" id="34508"/>
    <lineage>
        <taxon>Eukaryota</taxon>
        <taxon>Metazoa</taxon>
        <taxon>Ecdysozoa</taxon>
        <taxon>Nematoda</taxon>
        <taxon>Chromadorea</taxon>
        <taxon>Rhabditida</taxon>
        <taxon>Tylenchina</taxon>
        <taxon>Panagrolaimomorpha</taxon>
        <taxon>Strongyloidoidea</taxon>
        <taxon>Steinernematidae</taxon>
        <taxon>Steinernema</taxon>
    </lineage>
</organism>
<evidence type="ECO:0000256" key="4">
    <source>
        <dbReference type="ARBA" id="ARBA00023136"/>
    </source>
</evidence>
<evidence type="ECO:0000256" key="1">
    <source>
        <dbReference type="ARBA" id="ARBA00004370"/>
    </source>
</evidence>
<protein>
    <recommendedName>
        <fullName evidence="6">G-protein coupled receptors family 1 profile domain-containing protein</fullName>
    </recommendedName>
</protein>
<feature type="transmembrane region" description="Helical" evidence="5">
    <location>
        <begin position="89"/>
        <end position="112"/>
    </location>
</feature>
<feature type="transmembrane region" description="Helical" evidence="5">
    <location>
        <begin position="133"/>
        <end position="152"/>
    </location>
</feature>
<proteinExistence type="predicted"/>
<evidence type="ECO:0000256" key="2">
    <source>
        <dbReference type="ARBA" id="ARBA00022692"/>
    </source>
</evidence>
<feature type="transmembrane region" description="Helical" evidence="5">
    <location>
        <begin position="17"/>
        <end position="42"/>
    </location>
</feature>
<reference evidence="7 8" key="1">
    <citation type="journal article" date="2015" name="Genome Biol.">
        <title>Comparative genomics of Steinernema reveals deeply conserved gene regulatory networks.</title>
        <authorList>
            <person name="Dillman A.R."/>
            <person name="Macchietto M."/>
            <person name="Porter C.F."/>
            <person name="Rogers A."/>
            <person name="Williams B."/>
            <person name="Antoshechkin I."/>
            <person name="Lee M.M."/>
            <person name="Goodwin Z."/>
            <person name="Lu X."/>
            <person name="Lewis E.E."/>
            <person name="Goodrich-Blair H."/>
            <person name="Stock S.P."/>
            <person name="Adams B.J."/>
            <person name="Sternberg P.W."/>
            <person name="Mortazavi A."/>
        </authorList>
    </citation>
    <scope>NUCLEOTIDE SEQUENCE [LARGE SCALE GENOMIC DNA]</scope>
    <source>
        <strain evidence="7 8">ALL</strain>
    </source>
</reference>
<evidence type="ECO:0000256" key="3">
    <source>
        <dbReference type="ARBA" id="ARBA00022989"/>
    </source>
</evidence>
<keyword evidence="2 5" id="KW-0812">Transmembrane</keyword>
<dbReference type="Gene3D" id="1.20.1070.10">
    <property type="entry name" value="Rhodopsin 7-helix transmembrane proteins"/>
    <property type="match status" value="1"/>
</dbReference>
<gene>
    <name evidence="7" type="ORF">L596_028030</name>
</gene>
<dbReference type="PROSITE" id="PS50262">
    <property type="entry name" value="G_PROTEIN_RECEP_F1_2"/>
    <property type="match status" value="1"/>
</dbReference>
<feature type="transmembrane region" description="Helical" evidence="5">
    <location>
        <begin position="193"/>
        <end position="214"/>
    </location>
</feature>
<dbReference type="Proteomes" id="UP000298663">
    <property type="component" value="Unassembled WGS sequence"/>
</dbReference>
<evidence type="ECO:0000313" key="7">
    <source>
        <dbReference type="EMBL" id="TKR60844.1"/>
    </source>
</evidence>
<keyword evidence="8" id="KW-1185">Reference proteome</keyword>
<dbReference type="GO" id="GO:0016020">
    <property type="term" value="C:membrane"/>
    <property type="evidence" value="ECO:0007669"/>
    <property type="project" value="UniProtKB-SubCell"/>
</dbReference>
<dbReference type="EMBL" id="AZBU02000011">
    <property type="protein sequence ID" value="TKR60844.1"/>
    <property type="molecule type" value="Genomic_DNA"/>
</dbReference>
<accession>A0A4U5LX82</accession>
<comment type="caution">
    <text evidence="7">The sequence shown here is derived from an EMBL/GenBank/DDBJ whole genome shotgun (WGS) entry which is preliminary data.</text>
</comment>
<dbReference type="Pfam" id="PF10328">
    <property type="entry name" value="7TM_GPCR_Srx"/>
    <property type="match status" value="1"/>
</dbReference>
<sequence>MSKSVAAGRGFVTSADIVVASTIIFFNFLSVFFNFVTLIVIYRIRTFHNSFGAFCAARSISECVIGVIFCFMVSPMILKQPTAVPQSLLVVIALVVNYLSVICLVSHFTLSVNRFVAIYFPVRNSLFTRGKTVAMILLMLLTAFLLHLLYLVDSCSLLAFSLQLYSFVNTDCALIHSEDSLLADVIMNHFNRVVSVLFVAVDLLILAKIVAWLLKHMKSNRNTQVKRDIRFFVQVTLNIRTGLLSAYFRL</sequence>
<dbReference type="InterPro" id="IPR017452">
    <property type="entry name" value="GPCR_Rhodpsn_7TM"/>
</dbReference>
<feature type="domain" description="G-protein coupled receptors family 1 profile" evidence="6">
    <location>
        <begin position="33"/>
        <end position="250"/>
    </location>
</feature>
<feature type="transmembrane region" description="Helical" evidence="5">
    <location>
        <begin position="54"/>
        <end position="77"/>
    </location>
</feature>
<dbReference type="InterPro" id="IPR019430">
    <property type="entry name" value="7TM_GPCR_serpentine_rcpt_Srx"/>
</dbReference>
<dbReference type="AlphaFoldDB" id="A0A4U5LX82"/>
<evidence type="ECO:0000259" key="6">
    <source>
        <dbReference type="PROSITE" id="PS50262"/>
    </source>
</evidence>
<evidence type="ECO:0000256" key="5">
    <source>
        <dbReference type="SAM" id="Phobius"/>
    </source>
</evidence>
<evidence type="ECO:0000313" key="8">
    <source>
        <dbReference type="Proteomes" id="UP000298663"/>
    </source>
</evidence>
<comment type="subcellular location">
    <subcellularLocation>
        <location evidence="1">Membrane</location>
    </subcellularLocation>
</comment>
<name>A0A4U5LX82_STECR</name>
<reference evidence="7 8" key="2">
    <citation type="journal article" date="2019" name="G3 (Bethesda)">
        <title>Hybrid Assembly of the Genome of the Entomopathogenic Nematode Steinernema carpocapsae Identifies the X-Chromosome.</title>
        <authorList>
            <person name="Serra L."/>
            <person name="Macchietto M."/>
            <person name="Macias-Munoz A."/>
            <person name="McGill C.J."/>
            <person name="Rodriguez I.M."/>
            <person name="Rodriguez B."/>
            <person name="Murad R."/>
            <person name="Mortazavi A."/>
        </authorList>
    </citation>
    <scope>NUCLEOTIDE SEQUENCE [LARGE SCALE GENOMIC DNA]</scope>
    <source>
        <strain evidence="7 8">ALL</strain>
    </source>
</reference>
<dbReference type="PANTHER" id="PTHR23017">
    <property type="entry name" value="SERPENTINE RECEPTOR, CLASS X"/>
    <property type="match status" value="1"/>
</dbReference>
<keyword evidence="3 5" id="KW-1133">Transmembrane helix</keyword>
<dbReference type="SUPFAM" id="SSF81321">
    <property type="entry name" value="Family A G protein-coupled receptor-like"/>
    <property type="match status" value="1"/>
</dbReference>
<dbReference type="PANTHER" id="PTHR23017:SF3">
    <property type="entry name" value="G-PROTEIN COUPLED RECEPTORS FAMILY 1 PROFILE DOMAIN-CONTAINING PROTEIN"/>
    <property type="match status" value="1"/>
</dbReference>
<dbReference type="OrthoDB" id="5825164at2759"/>
<keyword evidence="4 5" id="KW-0472">Membrane</keyword>